<reference evidence="2 3" key="1">
    <citation type="submission" date="2018-08" db="EMBL/GenBank/DDBJ databases">
        <title>Aphanomyces genome sequencing and annotation.</title>
        <authorList>
            <person name="Minardi D."/>
            <person name="Oidtmann B."/>
            <person name="Van Der Giezen M."/>
            <person name="Studholme D.J."/>
        </authorList>
    </citation>
    <scope>NUCLEOTIDE SEQUENCE [LARGE SCALE GENOMIC DNA]</scope>
    <source>
        <strain evidence="2 3">NJM0002</strain>
    </source>
</reference>
<evidence type="ECO:0000313" key="3">
    <source>
        <dbReference type="Proteomes" id="UP000285060"/>
    </source>
</evidence>
<accession>A0A3R6V351</accession>
<dbReference type="VEuPathDB" id="FungiDB:H310_12894"/>
<protein>
    <submittedName>
        <fullName evidence="2">Uncharacterized protein</fullName>
    </submittedName>
</protein>
<dbReference type="AlphaFoldDB" id="A0A3R6V351"/>
<evidence type="ECO:0000256" key="1">
    <source>
        <dbReference type="SAM" id="MobiDB-lite"/>
    </source>
</evidence>
<proteinExistence type="predicted"/>
<dbReference type="Proteomes" id="UP000285060">
    <property type="component" value="Unassembled WGS sequence"/>
</dbReference>
<organism evidence="2 3">
    <name type="scientific">Aphanomyces invadans</name>
    <dbReference type="NCBI Taxonomy" id="157072"/>
    <lineage>
        <taxon>Eukaryota</taxon>
        <taxon>Sar</taxon>
        <taxon>Stramenopiles</taxon>
        <taxon>Oomycota</taxon>
        <taxon>Saprolegniomycetes</taxon>
        <taxon>Saprolegniales</taxon>
        <taxon>Verrucalvaceae</taxon>
        <taxon>Aphanomyces</taxon>
    </lineage>
</organism>
<feature type="region of interest" description="Disordered" evidence="1">
    <location>
        <begin position="41"/>
        <end position="71"/>
    </location>
</feature>
<name>A0A3R6V351_9STRA</name>
<keyword evidence="3" id="KW-1185">Reference proteome</keyword>
<evidence type="ECO:0000313" key="2">
    <source>
        <dbReference type="EMBL" id="RHY19705.1"/>
    </source>
</evidence>
<gene>
    <name evidence="2" type="ORF">DYB32_010186</name>
</gene>
<dbReference type="EMBL" id="QUSY01002844">
    <property type="protein sequence ID" value="RHY19705.1"/>
    <property type="molecule type" value="Genomic_DNA"/>
</dbReference>
<comment type="caution">
    <text evidence="2">The sequence shown here is derived from an EMBL/GenBank/DDBJ whole genome shotgun (WGS) entry which is preliminary data.</text>
</comment>
<sequence length="159" mass="18374">MSEQLIQDLSDVKTNKALKEEKNKKIDKRQKEGLMLREAAQMTMKRKSDALEEEEEVSPSKVKEPRPSSALKDAASAVVDIMSMIDTSNEFKRTEIDAKRESNALMQRKVELGERRYLLDKAERDARFALEQQERQSQLQYIQSTIDLLRSLAKKLSEN</sequence>